<evidence type="ECO:0000313" key="1">
    <source>
        <dbReference type="EMBL" id="KAK8957878.1"/>
    </source>
</evidence>
<gene>
    <name evidence="1" type="ORF">KSP39_PZI000776</name>
</gene>
<reference evidence="1 2" key="1">
    <citation type="journal article" date="2022" name="Nat. Plants">
        <title>Genomes of leafy and leafless Platanthera orchids illuminate the evolution of mycoheterotrophy.</title>
        <authorList>
            <person name="Li M.H."/>
            <person name="Liu K.W."/>
            <person name="Li Z."/>
            <person name="Lu H.C."/>
            <person name="Ye Q.L."/>
            <person name="Zhang D."/>
            <person name="Wang J.Y."/>
            <person name="Li Y.F."/>
            <person name="Zhong Z.M."/>
            <person name="Liu X."/>
            <person name="Yu X."/>
            <person name="Liu D.K."/>
            <person name="Tu X.D."/>
            <person name="Liu B."/>
            <person name="Hao Y."/>
            <person name="Liao X.Y."/>
            <person name="Jiang Y.T."/>
            <person name="Sun W.H."/>
            <person name="Chen J."/>
            <person name="Chen Y.Q."/>
            <person name="Ai Y."/>
            <person name="Zhai J.W."/>
            <person name="Wu S.S."/>
            <person name="Zhou Z."/>
            <person name="Hsiao Y.Y."/>
            <person name="Wu W.L."/>
            <person name="Chen Y.Y."/>
            <person name="Lin Y.F."/>
            <person name="Hsu J.L."/>
            <person name="Li C.Y."/>
            <person name="Wang Z.W."/>
            <person name="Zhao X."/>
            <person name="Zhong W.Y."/>
            <person name="Ma X.K."/>
            <person name="Ma L."/>
            <person name="Huang J."/>
            <person name="Chen G.Z."/>
            <person name="Huang M.Z."/>
            <person name="Huang L."/>
            <person name="Peng D.H."/>
            <person name="Luo Y.B."/>
            <person name="Zou S.Q."/>
            <person name="Chen S.P."/>
            <person name="Lan S."/>
            <person name="Tsai W.C."/>
            <person name="Van de Peer Y."/>
            <person name="Liu Z.J."/>
        </authorList>
    </citation>
    <scope>NUCLEOTIDE SEQUENCE [LARGE SCALE GENOMIC DNA]</scope>
    <source>
        <strain evidence="1">Lor287</strain>
    </source>
</reference>
<evidence type="ECO:0000313" key="2">
    <source>
        <dbReference type="Proteomes" id="UP001418222"/>
    </source>
</evidence>
<name>A0AAP0C2H0_9ASPA</name>
<dbReference type="EMBL" id="JBBWWQ010000001">
    <property type="protein sequence ID" value="KAK8957878.1"/>
    <property type="molecule type" value="Genomic_DNA"/>
</dbReference>
<organism evidence="1 2">
    <name type="scientific">Platanthera zijinensis</name>
    <dbReference type="NCBI Taxonomy" id="2320716"/>
    <lineage>
        <taxon>Eukaryota</taxon>
        <taxon>Viridiplantae</taxon>
        <taxon>Streptophyta</taxon>
        <taxon>Embryophyta</taxon>
        <taxon>Tracheophyta</taxon>
        <taxon>Spermatophyta</taxon>
        <taxon>Magnoliopsida</taxon>
        <taxon>Liliopsida</taxon>
        <taxon>Asparagales</taxon>
        <taxon>Orchidaceae</taxon>
        <taxon>Orchidoideae</taxon>
        <taxon>Orchideae</taxon>
        <taxon>Orchidinae</taxon>
        <taxon>Platanthera</taxon>
    </lineage>
</organism>
<protein>
    <submittedName>
        <fullName evidence="1">Uncharacterized protein</fullName>
    </submittedName>
</protein>
<dbReference type="AlphaFoldDB" id="A0AAP0C2H0"/>
<dbReference type="Proteomes" id="UP001418222">
    <property type="component" value="Unassembled WGS sequence"/>
</dbReference>
<proteinExistence type="predicted"/>
<sequence length="54" mass="5886">MDIFLSLIQLLHQASSFRATESHSDAPTTGITSPAAYKQQYFAPVSIGPGDRMM</sequence>
<comment type="caution">
    <text evidence="1">The sequence shown here is derived from an EMBL/GenBank/DDBJ whole genome shotgun (WGS) entry which is preliminary data.</text>
</comment>
<accession>A0AAP0C2H0</accession>
<keyword evidence="2" id="KW-1185">Reference proteome</keyword>